<evidence type="ECO:0000256" key="1">
    <source>
        <dbReference type="SAM" id="MobiDB-lite"/>
    </source>
</evidence>
<organism evidence="2 3">
    <name type="scientific">Trichonephila inaurata madagascariensis</name>
    <dbReference type="NCBI Taxonomy" id="2747483"/>
    <lineage>
        <taxon>Eukaryota</taxon>
        <taxon>Metazoa</taxon>
        <taxon>Ecdysozoa</taxon>
        <taxon>Arthropoda</taxon>
        <taxon>Chelicerata</taxon>
        <taxon>Arachnida</taxon>
        <taxon>Araneae</taxon>
        <taxon>Araneomorphae</taxon>
        <taxon>Entelegynae</taxon>
        <taxon>Araneoidea</taxon>
        <taxon>Nephilidae</taxon>
        <taxon>Trichonephila</taxon>
        <taxon>Trichonephila inaurata</taxon>
    </lineage>
</organism>
<name>A0A8X6XIW8_9ARAC</name>
<reference evidence="2" key="1">
    <citation type="submission" date="2020-08" db="EMBL/GenBank/DDBJ databases">
        <title>Multicomponent nature underlies the extraordinary mechanical properties of spider dragline silk.</title>
        <authorList>
            <person name="Kono N."/>
            <person name="Nakamura H."/>
            <person name="Mori M."/>
            <person name="Yoshida Y."/>
            <person name="Ohtoshi R."/>
            <person name="Malay A.D."/>
            <person name="Moran D.A.P."/>
            <person name="Tomita M."/>
            <person name="Numata K."/>
            <person name="Arakawa K."/>
        </authorList>
    </citation>
    <scope>NUCLEOTIDE SEQUENCE</scope>
</reference>
<dbReference type="Proteomes" id="UP000886998">
    <property type="component" value="Unassembled WGS sequence"/>
</dbReference>
<dbReference type="EMBL" id="BMAV01009632">
    <property type="protein sequence ID" value="GFY54039.1"/>
    <property type="molecule type" value="Genomic_DNA"/>
</dbReference>
<evidence type="ECO:0000313" key="2">
    <source>
        <dbReference type="EMBL" id="GFY54039.1"/>
    </source>
</evidence>
<proteinExistence type="predicted"/>
<dbReference type="AlphaFoldDB" id="A0A8X6XIW8"/>
<evidence type="ECO:0000313" key="3">
    <source>
        <dbReference type="Proteomes" id="UP000886998"/>
    </source>
</evidence>
<feature type="compositionally biased region" description="Basic and acidic residues" evidence="1">
    <location>
        <begin position="1"/>
        <end position="16"/>
    </location>
</feature>
<accession>A0A8X6XIW8</accession>
<gene>
    <name evidence="2" type="ORF">TNIN_175271</name>
</gene>
<protein>
    <submittedName>
        <fullName evidence="2">Uncharacterized protein</fullName>
    </submittedName>
</protein>
<keyword evidence="3" id="KW-1185">Reference proteome</keyword>
<sequence length="142" mass="15556">MEKDNEKTSREGRGENDGSAYLIRTEPTPPLNLTPISEAAVEIEVPKTPPKKESGDGSSAGNSARIFSITEEEAAAILLQIRNKNFDPDDESLRGEEIPVSSKMLTVAHILVELQDYEIQKTTQYACNDVVVGQYCSPSKES</sequence>
<comment type="caution">
    <text evidence="2">The sequence shown here is derived from an EMBL/GenBank/DDBJ whole genome shotgun (WGS) entry which is preliminary data.</text>
</comment>
<feature type="region of interest" description="Disordered" evidence="1">
    <location>
        <begin position="1"/>
        <end position="62"/>
    </location>
</feature>